<feature type="compositionally biased region" description="Polar residues" evidence="5">
    <location>
        <begin position="1046"/>
        <end position="1060"/>
    </location>
</feature>
<feature type="region of interest" description="Disordered" evidence="5">
    <location>
        <begin position="1211"/>
        <end position="1286"/>
    </location>
</feature>
<feature type="compositionally biased region" description="Polar residues" evidence="5">
    <location>
        <begin position="1237"/>
        <end position="1252"/>
    </location>
</feature>
<reference evidence="7 8" key="1">
    <citation type="submission" date="2020-08" db="EMBL/GenBank/DDBJ databases">
        <title>Plant Genome Project.</title>
        <authorList>
            <person name="Zhang R.-G."/>
        </authorList>
    </citation>
    <scope>NUCLEOTIDE SEQUENCE [LARGE SCALE GENOMIC DNA]</scope>
    <source>
        <strain evidence="7">WSP0</strain>
        <tissue evidence="7">Leaf</tissue>
    </source>
</reference>
<sequence length="1599" mass="168470">MAATEDNSIILRLDDEVEGERRGSDDYCFIGIGEAVPIKPGDDAEFNPQNPPSKPLSVSERFGLIFVSHSTGFCVARTKDIIDSAKEIAEKGSGSSIKELSVVDVPIGQVYILALSADSSTLAACIDGKIHFFSVASFLNKVQSPFFSCSLDDLSCVKDMQWTKKSENYYAVLSNHGNLYYGAGQDPLKNVMDDVDAFDWSLKGNLVAVARKNTLSIMSLKLKEKTSPFIFPLTQTLGLYKPAMPAQCVGIYENELAITANRKSTDQHIVLFGWSLDDRKEAAVIDIVRDTLCPKIALQGNGDDNIVLGLCVDRISQNEKVEVQLGAEYKELSPFCILLCLSLDGKLFMYQVASVAGPSVPPDNVSLLSDEEDDTPTLVSSEDGKPSTSGGLVFKSVQVGLGFQSQGVDKKELLIKEGNGIPVTNAPMRPVNSERLETLGQQKFLVTKVDQDKDGQQSLLSASSEDGKPSTSGGLVSKSVQVGLGFQSPTNSSNAHFPGVPLGNFSHAKQAAGSSTAFSSSGKTSYSGGQSTSTGPVIAHPLPAIRSSVSSSQQNFAPVNSSKDKFQPHKENYRAASPTRLLNAEPQLSKQFGNVGEFSIEFCLLCSFPAQCFCAPARVMNFQDDSCRVDEMIKELETLLECIEGPGGFRDACTVHYESSVLELEEGIETLFNRCRVWKSIMDERLGEIQLILDNTVQVLARKFYMEGIVKQATDGQYLDLWNRQKLSSELELKQQHISKVNQELTNQLIELERHLNTLELNKFGENDGIQMSQRTFPGRYGPSRNVQSLHSLCNTMTSQLAAAEQLSECLTKQLAVLSIEPPSAKTQNVRRDLFEEIGIPYNSASFSSPDGKVAGDTHSNKRLLTSSCSDAGKGQSRRNQPSATRGSESETARRRRDSLDRSWASFEPPKTTVKRVLLHEDRTKASADRSALLDKKHVKSQMREGSAVARAELSTTTSTLFYPSEGEGIQGRPTKQASVFSSHSAPISSIIARQNNVRGSFNPTANLSSNGVTLIEKPALAVNNSERSQVELHQTPSVSKRLHGQTLSLQKKPSEMSGSNEEDTYLVKSTFENGNHHPSITKSSFMKSGKGLESPFHYSPAPNLNAEVFHSDTAASKSHSGSLTSSSPMLSTSSSPSSAPVLSSLLPPSSLPDPTEKTSSLPISIGRSSTSSKLGTYGSQTALLSQSSSSSSSFLSSVSSYQVPEKAVPSAIPIPSMNFETESPKREQQHPIPKLTSATEESSTVQSSSPKNEPGFTLKLESSLPFRPGDEPSANLQSVSKPSFDGMANHTMNAALNSKPGLSIATDVSAALLSMSGSASGGKSESANVAVTQEDEMDEEAPETSQTNELTLGSLGSFGIGSSPNPTPGKPNPFGGAFGSVVSTPASSPFSMSAPTGKLFRPASFSFQSPQPFQPSQLTNFGALSGGLSTGTTPQISAAGSGFGQPAQLGSGQQALGSVLGAFGQSRQLGGVGPGTSPSSASGGLISSPSTGGFASSTGGGFAGAASPGGGFAAAASAGGGFGGGGFGGITAAGGGFAAPASAGGGFAGAASGSGFPSSGGGFGAFNSQQGSGGFSAFGSSAGGTGRPPSPLFTQMRK</sequence>
<dbReference type="Proteomes" id="UP000823749">
    <property type="component" value="Chromosome 13"/>
</dbReference>
<keyword evidence="2" id="KW-0813">Transport</keyword>
<gene>
    <name evidence="7" type="ORF">RHGRI_038230</name>
</gene>
<feature type="compositionally biased region" description="Low complexity" evidence="5">
    <location>
        <begin position="1351"/>
        <end position="1364"/>
    </location>
</feature>
<feature type="region of interest" description="Disordered" evidence="5">
    <location>
        <begin position="1317"/>
        <end position="1377"/>
    </location>
</feature>
<dbReference type="SUPFAM" id="SSF117289">
    <property type="entry name" value="Nucleoporin domain"/>
    <property type="match status" value="1"/>
</dbReference>
<dbReference type="InterPro" id="IPR039462">
    <property type="entry name" value="Nup159/Nup146_N"/>
</dbReference>
<feature type="compositionally biased region" description="Polar residues" evidence="5">
    <location>
        <begin position="878"/>
        <end position="887"/>
    </location>
</feature>
<dbReference type="PANTHER" id="PTHR34418">
    <property type="entry name" value="NUCLEAR PORE COMPLEX PROTEIN NUP214 ISOFORM X1"/>
    <property type="match status" value="1"/>
</dbReference>
<dbReference type="GO" id="GO:0006405">
    <property type="term" value="P:RNA export from nucleus"/>
    <property type="evidence" value="ECO:0007669"/>
    <property type="project" value="InterPro"/>
</dbReference>
<comment type="caution">
    <text evidence="7">The sequence shown here is derived from an EMBL/GenBank/DDBJ whole genome shotgun (WGS) entry which is preliminary data.</text>
</comment>
<feature type="compositionally biased region" description="Gly residues" evidence="5">
    <location>
        <begin position="1577"/>
        <end position="1587"/>
    </location>
</feature>
<dbReference type="GO" id="GO:0005634">
    <property type="term" value="C:nucleus"/>
    <property type="evidence" value="ECO:0007669"/>
    <property type="project" value="UniProtKB-SubCell"/>
</dbReference>
<accession>A0AAV6HY76</accession>
<dbReference type="Pfam" id="PF16755">
    <property type="entry name" value="Beta-prop_NUP159_NUP214"/>
    <property type="match status" value="1"/>
</dbReference>
<organism evidence="7 8">
    <name type="scientific">Rhododendron griersonianum</name>
    <dbReference type="NCBI Taxonomy" id="479676"/>
    <lineage>
        <taxon>Eukaryota</taxon>
        <taxon>Viridiplantae</taxon>
        <taxon>Streptophyta</taxon>
        <taxon>Embryophyta</taxon>
        <taxon>Tracheophyta</taxon>
        <taxon>Spermatophyta</taxon>
        <taxon>Magnoliopsida</taxon>
        <taxon>eudicotyledons</taxon>
        <taxon>Gunneridae</taxon>
        <taxon>Pentapetalae</taxon>
        <taxon>asterids</taxon>
        <taxon>Ericales</taxon>
        <taxon>Ericaceae</taxon>
        <taxon>Ericoideae</taxon>
        <taxon>Rhodoreae</taxon>
        <taxon>Rhododendron</taxon>
    </lineage>
</organism>
<feature type="region of interest" description="Disordered" evidence="5">
    <location>
        <begin position="846"/>
        <end position="907"/>
    </location>
</feature>
<feature type="region of interest" description="Disordered" evidence="5">
    <location>
        <begin position="361"/>
        <end position="390"/>
    </location>
</feature>
<evidence type="ECO:0000256" key="4">
    <source>
        <dbReference type="SAM" id="Coils"/>
    </source>
</evidence>
<feature type="compositionally biased region" description="Polar residues" evidence="5">
    <location>
        <begin position="1158"/>
        <end position="1180"/>
    </location>
</feature>
<evidence type="ECO:0000256" key="2">
    <source>
        <dbReference type="ARBA" id="ARBA00022448"/>
    </source>
</evidence>
<evidence type="ECO:0000256" key="5">
    <source>
        <dbReference type="SAM" id="MobiDB-lite"/>
    </source>
</evidence>
<dbReference type="PANTHER" id="PTHR34418:SF3">
    <property type="entry name" value="NUCLEAR PORE COMPLEX PROTEIN NUP214"/>
    <property type="match status" value="1"/>
</dbReference>
<feature type="region of interest" description="Disordered" evidence="5">
    <location>
        <begin position="1033"/>
        <end position="1062"/>
    </location>
</feature>
<evidence type="ECO:0000313" key="7">
    <source>
        <dbReference type="EMBL" id="KAG5517790.1"/>
    </source>
</evidence>
<evidence type="ECO:0000256" key="3">
    <source>
        <dbReference type="ARBA" id="ARBA00023242"/>
    </source>
</evidence>
<dbReference type="EMBL" id="JACTNZ010000013">
    <property type="protein sequence ID" value="KAG5517790.1"/>
    <property type="molecule type" value="Genomic_DNA"/>
</dbReference>
<keyword evidence="3" id="KW-0539">Nucleus</keyword>
<feature type="compositionally biased region" description="Polar residues" evidence="5">
    <location>
        <begin position="456"/>
        <end position="476"/>
    </location>
</feature>
<keyword evidence="4" id="KW-0175">Coiled coil</keyword>
<feature type="region of interest" description="Disordered" evidence="5">
    <location>
        <begin position="455"/>
        <end position="476"/>
    </location>
</feature>
<proteinExistence type="predicted"/>
<name>A0AAV6HY76_9ERIC</name>
<feature type="compositionally biased region" description="Low complexity" evidence="5">
    <location>
        <begin position="1476"/>
        <end position="1489"/>
    </location>
</feature>
<evidence type="ECO:0000256" key="1">
    <source>
        <dbReference type="ARBA" id="ARBA00004123"/>
    </source>
</evidence>
<protein>
    <recommendedName>
        <fullName evidence="6">Nucleoporin Nup159/Nup146 N-terminal domain-containing protein</fullName>
    </recommendedName>
</protein>
<feature type="region of interest" description="Disordered" evidence="5">
    <location>
        <begin position="1470"/>
        <end position="1489"/>
    </location>
</feature>
<keyword evidence="8" id="KW-1185">Reference proteome</keyword>
<feature type="compositionally biased region" description="Basic and acidic residues" evidence="5">
    <location>
        <begin position="888"/>
        <end position="901"/>
    </location>
</feature>
<dbReference type="InterPro" id="IPR044694">
    <property type="entry name" value="NUP214"/>
</dbReference>
<feature type="region of interest" description="Disordered" evidence="5">
    <location>
        <begin position="1577"/>
        <end position="1599"/>
    </location>
</feature>
<evidence type="ECO:0000259" key="6">
    <source>
        <dbReference type="Pfam" id="PF16755"/>
    </source>
</evidence>
<comment type="subcellular location">
    <subcellularLocation>
        <location evidence="1">Nucleus</location>
    </subcellularLocation>
</comment>
<feature type="region of interest" description="Disordered" evidence="5">
    <location>
        <begin position="1117"/>
        <end position="1180"/>
    </location>
</feature>
<feature type="coiled-coil region" evidence="4">
    <location>
        <begin position="724"/>
        <end position="762"/>
    </location>
</feature>
<dbReference type="GO" id="GO:0017056">
    <property type="term" value="F:structural constituent of nuclear pore"/>
    <property type="evidence" value="ECO:0007669"/>
    <property type="project" value="InterPro"/>
</dbReference>
<feature type="compositionally biased region" description="Acidic residues" evidence="5">
    <location>
        <begin position="1334"/>
        <end position="1343"/>
    </location>
</feature>
<feature type="compositionally biased region" description="Low complexity" evidence="5">
    <location>
        <begin position="1117"/>
        <end position="1149"/>
    </location>
</feature>
<feature type="domain" description="Nucleoporin Nup159/Nup146 N-terminal" evidence="6">
    <location>
        <begin position="53"/>
        <end position="225"/>
    </location>
</feature>
<evidence type="ECO:0000313" key="8">
    <source>
        <dbReference type="Proteomes" id="UP000823749"/>
    </source>
</evidence>
<feature type="compositionally biased region" description="Low complexity" evidence="5">
    <location>
        <begin position="1317"/>
        <end position="1328"/>
    </location>
</feature>